<evidence type="ECO:0000313" key="3">
    <source>
        <dbReference type="Proteomes" id="UP001441944"/>
    </source>
</evidence>
<comment type="caution">
    <text evidence="2">The sequence shown here is derived from an EMBL/GenBank/DDBJ whole genome shotgun (WGS) entry which is preliminary data.</text>
</comment>
<keyword evidence="3" id="KW-1185">Reference proteome</keyword>
<dbReference type="Proteomes" id="UP001441944">
    <property type="component" value="Unassembled WGS sequence"/>
</dbReference>
<keyword evidence="1" id="KW-0812">Transmembrane</keyword>
<feature type="transmembrane region" description="Helical" evidence="1">
    <location>
        <begin position="12"/>
        <end position="32"/>
    </location>
</feature>
<keyword evidence="1" id="KW-0472">Membrane</keyword>
<reference evidence="2 3" key="1">
    <citation type="submission" date="2024-04" db="EMBL/GenBank/DDBJ databases">
        <title>Draft genome sequence of Pseudophaeobacter arcticus NBRC 116598.</title>
        <authorList>
            <person name="Miyakawa T."/>
            <person name="Kusuya Y."/>
            <person name="Miura T."/>
        </authorList>
    </citation>
    <scope>NUCLEOTIDE SEQUENCE [LARGE SCALE GENOMIC DNA]</scope>
    <source>
        <strain evidence="2 3">SU-CL00105</strain>
    </source>
</reference>
<organism evidence="2 3">
    <name type="scientific">Pseudophaeobacter arcticus</name>
    <dbReference type="NCBI Taxonomy" id="385492"/>
    <lineage>
        <taxon>Bacteria</taxon>
        <taxon>Pseudomonadati</taxon>
        <taxon>Pseudomonadota</taxon>
        <taxon>Alphaproteobacteria</taxon>
        <taxon>Rhodobacterales</taxon>
        <taxon>Paracoccaceae</taxon>
        <taxon>Pseudophaeobacter</taxon>
    </lineage>
</organism>
<protein>
    <submittedName>
        <fullName evidence="2">Uncharacterized protein</fullName>
    </submittedName>
</protein>
<proteinExistence type="predicted"/>
<gene>
    <name evidence="2" type="ORF">NBRC116598_16000</name>
</gene>
<sequence length="62" mass="6528">MGIVRDIYWVTALARSCIAAIAFPALTIGGVVKICMVRDKDGFALASMLPVTPFTCPSLAIA</sequence>
<accession>A0ABQ0AJW8</accession>
<name>A0ABQ0AJW8_9RHOB</name>
<dbReference type="EMBL" id="BAABWU010000004">
    <property type="protein sequence ID" value="GAA6196156.1"/>
    <property type="molecule type" value="Genomic_DNA"/>
</dbReference>
<evidence type="ECO:0000256" key="1">
    <source>
        <dbReference type="SAM" id="Phobius"/>
    </source>
</evidence>
<keyword evidence="1" id="KW-1133">Transmembrane helix</keyword>
<evidence type="ECO:0000313" key="2">
    <source>
        <dbReference type="EMBL" id="GAA6196156.1"/>
    </source>
</evidence>